<evidence type="ECO:0000313" key="4">
    <source>
        <dbReference type="Proteomes" id="UP001259832"/>
    </source>
</evidence>
<evidence type="ECO:0000256" key="2">
    <source>
        <dbReference type="SAM" id="MobiDB-lite"/>
    </source>
</evidence>
<keyword evidence="1" id="KW-0175">Coiled coil</keyword>
<organism evidence="3 4">
    <name type="scientific">Phytophthora citrophthora</name>
    <dbReference type="NCBI Taxonomy" id="4793"/>
    <lineage>
        <taxon>Eukaryota</taxon>
        <taxon>Sar</taxon>
        <taxon>Stramenopiles</taxon>
        <taxon>Oomycota</taxon>
        <taxon>Peronosporomycetes</taxon>
        <taxon>Peronosporales</taxon>
        <taxon>Peronosporaceae</taxon>
        <taxon>Phytophthora</taxon>
    </lineage>
</organism>
<feature type="region of interest" description="Disordered" evidence="2">
    <location>
        <begin position="192"/>
        <end position="215"/>
    </location>
</feature>
<feature type="compositionally biased region" description="Basic residues" evidence="2">
    <location>
        <begin position="203"/>
        <end position="215"/>
    </location>
</feature>
<feature type="compositionally biased region" description="Basic and acidic residues" evidence="2">
    <location>
        <begin position="192"/>
        <end position="202"/>
    </location>
</feature>
<name>A0AAD9H1W8_9STRA</name>
<evidence type="ECO:0000313" key="3">
    <source>
        <dbReference type="EMBL" id="KAK1948268.1"/>
    </source>
</evidence>
<accession>A0AAD9H1W8</accession>
<protein>
    <submittedName>
        <fullName evidence="3">Uncharacterized protein</fullName>
    </submittedName>
</protein>
<evidence type="ECO:0000256" key="1">
    <source>
        <dbReference type="SAM" id="Coils"/>
    </source>
</evidence>
<dbReference type="EMBL" id="JASMQC010000001">
    <property type="protein sequence ID" value="KAK1948268.1"/>
    <property type="molecule type" value="Genomic_DNA"/>
</dbReference>
<comment type="caution">
    <text evidence="3">The sequence shown here is derived from an EMBL/GenBank/DDBJ whole genome shotgun (WGS) entry which is preliminary data.</text>
</comment>
<proteinExistence type="predicted"/>
<dbReference type="AlphaFoldDB" id="A0AAD9H1W8"/>
<feature type="coiled-coil region" evidence="1">
    <location>
        <begin position="63"/>
        <end position="90"/>
    </location>
</feature>
<keyword evidence="4" id="KW-1185">Reference proteome</keyword>
<sequence length="215" mass="25404">MPVQQESVQLTNVEEQLFLRVQGRVREYFRTFEELEGFTVLRGNLQRLQDKVELELRSIFLHHHDVAVKLEQVQVEVEKLERQVVMCDQVIAAARKLARSAPAALEKRTNELQAFHAAEIKQRENLWTVQADKRLQDHLQVLSGKYARAVELLEIENAQRVEVMKQDLEAKKNAEIEFMRVQTRLQLASQIDRETRDRDPGRVYHRAHYRKTQQR</sequence>
<dbReference type="Proteomes" id="UP001259832">
    <property type="component" value="Unassembled WGS sequence"/>
</dbReference>
<gene>
    <name evidence="3" type="ORF">P3T76_000558</name>
</gene>
<reference evidence="3" key="1">
    <citation type="submission" date="2023-08" db="EMBL/GenBank/DDBJ databases">
        <title>Reference Genome Resource for the Citrus Pathogen Phytophthora citrophthora.</title>
        <authorList>
            <person name="Moller H."/>
            <person name="Coetzee B."/>
            <person name="Rose L.J."/>
            <person name="Van Niekerk J.M."/>
        </authorList>
    </citation>
    <scope>NUCLEOTIDE SEQUENCE</scope>
    <source>
        <strain evidence="3">STE-U-9442</strain>
    </source>
</reference>